<dbReference type="Proteomes" id="UP001299068">
    <property type="component" value="Unassembled WGS sequence"/>
</dbReference>
<sequence length="194" mass="22390">MKKQLKRTILVAIFFLGLFGVSASANPLKDPLLMGEIKKVEKCNDSGNIRVTVDGYMKGCETYKGQVLIIIDKNTKIHEGCKKECKEEIKCEVGDYVSVVLDKKITKSIPPQAYAKRVQITKKKSKSEKQTSVLYDSSRIDEEKNEFDKEDKEIKDKETFKEDDKNKELKNNKEIEKDTFEEDEIKKDKIEIKE</sequence>
<gene>
    <name evidence="3" type="ORF">K5V21_06510</name>
</gene>
<organism evidence="3 4">
    <name type="scientific">Clostridium sardiniense</name>
    <name type="common">Clostridium absonum</name>
    <dbReference type="NCBI Taxonomy" id="29369"/>
    <lineage>
        <taxon>Bacteria</taxon>
        <taxon>Bacillati</taxon>
        <taxon>Bacillota</taxon>
        <taxon>Clostridia</taxon>
        <taxon>Eubacteriales</taxon>
        <taxon>Clostridiaceae</taxon>
        <taxon>Clostridium</taxon>
    </lineage>
</organism>
<protein>
    <submittedName>
        <fullName evidence="3">Uncharacterized protein</fullName>
    </submittedName>
</protein>
<evidence type="ECO:0000256" key="1">
    <source>
        <dbReference type="SAM" id="MobiDB-lite"/>
    </source>
</evidence>
<evidence type="ECO:0000313" key="4">
    <source>
        <dbReference type="Proteomes" id="UP001299068"/>
    </source>
</evidence>
<feature type="region of interest" description="Disordered" evidence="1">
    <location>
        <begin position="143"/>
        <end position="174"/>
    </location>
</feature>
<dbReference type="RefSeq" id="WP_221860112.1">
    <property type="nucleotide sequence ID" value="NZ_JAIKTU010000004.1"/>
</dbReference>
<reference evidence="3 4" key="1">
    <citation type="journal article" date="2021" name="Cell Host Microbe">
        <title>in vivo commensal control of Clostridioides difficile virulence.</title>
        <authorList>
            <person name="Girinathan B.P."/>
            <person name="Dibenedetto N."/>
            <person name="Worley J.N."/>
            <person name="Peltier J."/>
            <person name="Arrieta-Ortiz M.L."/>
            <person name="Rupa Christinal Immanuel S."/>
            <person name="Lavin R."/>
            <person name="Delaney M.L."/>
            <person name="Cummins C."/>
            <person name="Hoffmann M."/>
            <person name="Luo Y."/>
            <person name="Gonzalez-Escalona N."/>
            <person name="Allard M."/>
            <person name="Onderdonk A.B."/>
            <person name="Gerber G.K."/>
            <person name="Sonenshein A.L."/>
            <person name="Baliga N."/>
            <person name="Dupuy B."/>
            <person name="Bry L."/>
        </authorList>
    </citation>
    <scope>NUCLEOTIDE SEQUENCE [LARGE SCALE GENOMIC DNA]</scope>
    <source>
        <strain evidence="3 4">DSM 599</strain>
    </source>
</reference>
<accession>A0ABS7KWD4</accession>
<feature type="chain" id="PRO_5045487277" evidence="2">
    <location>
        <begin position="26"/>
        <end position="194"/>
    </location>
</feature>
<evidence type="ECO:0000256" key="2">
    <source>
        <dbReference type="SAM" id="SignalP"/>
    </source>
</evidence>
<keyword evidence="4" id="KW-1185">Reference proteome</keyword>
<proteinExistence type="predicted"/>
<name>A0ABS7KWD4_CLOSR</name>
<feature type="signal peptide" evidence="2">
    <location>
        <begin position="1"/>
        <end position="25"/>
    </location>
</feature>
<evidence type="ECO:0000313" key="3">
    <source>
        <dbReference type="EMBL" id="MBY0755105.1"/>
    </source>
</evidence>
<dbReference type="EMBL" id="JAIKTU010000004">
    <property type="protein sequence ID" value="MBY0755105.1"/>
    <property type="molecule type" value="Genomic_DNA"/>
</dbReference>
<comment type="caution">
    <text evidence="3">The sequence shown here is derived from an EMBL/GenBank/DDBJ whole genome shotgun (WGS) entry which is preliminary data.</text>
</comment>
<keyword evidence="2" id="KW-0732">Signal</keyword>